<evidence type="ECO:0000313" key="2">
    <source>
        <dbReference type="EMBL" id="CDF58467.1"/>
    </source>
</evidence>
<keyword evidence="3" id="KW-1185">Reference proteome</keyword>
<dbReference type="EMBL" id="CAVN010000097">
    <property type="protein sequence ID" value="CDF58467.1"/>
    <property type="molecule type" value="Genomic_DNA"/>
</dbReference>
<dbReference type="HOGENOM" id="CLU_1748790_0_0_9"/>
<comment type="caution">
    <text evidence="2">The sequence shown here is derived from an EMBL/GenBank/DDBJ whole genome shotgun (WGS) entry which is preliminary data.</text>
</comment>
<dbReference type="AlphaFoldDB" id="R7RQH3"/>
<organism evidence="2 3">
    <name type="scientific">Thermobrachium celere DSM 8682</name>
    <dbReference type="NCBI Taxonomy" id="941824"/>
    <lineage>
        <taxon>Bacteria</taxon>
        <taxon>Bacillati</taxon>
        <taxon>Bacillota</taxon>
        <taxon>Clostridia</taxon>
        <taxon>Eubacteriales</taxon>
        <taxon>Clostridiaceae</taxon>
        <taxon>Thermobrachium</taxon>
    </lineage>
</organism>
<feature type="coiled-coil region" evidence="1">
    <location>
        <begin position="27"/>
        <end position="142"/>
    </location>
</feature>
<evidence type="ECO:0000256" key="1">
    <source>
        <dbReference type="SAM" id="Coils"/>
    </source>
</evidence>
<dbReference type="eggNOG" id="ENOG5033VZ3">
    <property type="taxonomic scope" value="Bacteria"/>
</dbReference>
<evidence type="ECO:0000313" key="3">
    <source>
        <dbReference type="Proteomes" id="UP000014923"/>
    </source>
</evidence>
<proteinExistence type="predicted"/>
<dbReference type="Gene3D" id="1.20.5.340">
    <property type="match status" value="1"/>
</dbReference>
<sequence>MLKELNNMQTYMQVAAGLDDMDIKDVIVNLDSIVKTLSSRLSEIEEENHYLKNEIERYKLELSTINSELQMERVKTLNLSAECTRLVERIKDLEEKLDKEKKKNSLLEIENARAQDEIKRLKKEKNEMSSELQKEKIALRKRIVDYFKK</sequence>
<dbReference type="Proteomes" id="UP000014923">
    <property type="component" value="Unassembled WGS sequence"/>
</dbReference>
<name>R7RQH3_9CLOT</name>
<gene>
    <name evidence="2" type="ORF">TCEL_00513</name>
</gene>
<keyword evidence="1" id="KW-0175">Coiled coil</keyword>
<protein>
    <submittedName>
        <fullName evidence="2">Uncharacterized protein</fullName>
    </submittedName>
</protein>
<dbReference type="SUPFAM" id="SSF90257">
    <property type="entry name" value="Myosin rod fragments"/>
    <property type="match status" value="1"/>
</dbReference>
<reference evidence="2" key="1">
    <citation type="submission" date="2013-03" db="EMBL/GenBank/DDBJ databases">
        <title>Draft genome sequence of the hydrogen-ethanol-producing anaerobic alkalithermophilic Caloramator celere.</title>
        <authorList>
            <person name="Ciranna A."/>
            <person name="Larjo A."/>
            <person name="Kivisto A."/>
            <person name="Santala V."/>
            <person name="Roos C."/>
            <person name="Karp M."/>
        </authorList>
    </citation>
    <scope>NUCLEOTIDE SEQUENCE [LARGE SCALE GENOMIC DNA]</scope>
    <source>
        <strain evidence="2">DSM 8682</strain>
    </source>
</reference>
<accession>R7RQH3</accession>